<evidence type="ECO:0000313" key="3">
    <source>
        <dbReference type="Proteomes" id="UP000007463"/>
    </source>
</evidence>
<reference evidence="3" key="2">
    <citation type="submission" date="2011-02" db="EMBL/GenBank/DDBJ databases">
        <title>The complete genome of Fluviicola taffensis DSM 16823.</title>
        <authorList>
            <consortium name="US DOE Joint Genome Institute (JGI-PGF)"/>
            <person name="Lucas S."/>
            <person name="Copeland A."/>
            <person name="Lapidus A."/>
            <person name="Bruce D."/>
            <person name="Goodwin L."/>
            <person name="Pitluck S."/>
            <person name="Kyrpides N."/>
            <person name="Mavromatis K."/>
            <person name="Ivanova N."/>
            <person name="Mikhailova N."/>
            <person name="Pagani I."/>
            <person name="Chertkov O."/>
            <person name="Detter J.C."/>
            <person name="Han C."/>
            <person name="Tapia R."/>
            <person name="Land M."/>
            <person name="Hauser L."/>
            <person name="Markowitz V."/>
            <person name="Cheng J.-F."/>
            <person name="Hugenholtz P."/>
            <person name="Woyke T."/>
            <person name="Wu D."/>
            <person name="Tindall B."/>
            <person name="Pomrenke H.G."/>
            <person name="Brambilla E."/>
            <person name="Klenk H.-P."/>
            <person name="Eisen J.A."/>
        </authorList>
    </citation>
    <scope>NUCLEOTIDE SEQUENCE [LARGE SCALE GENOMIC DNA]</scope>
    <source>
        <strain evidence="3">DSM 16823 / RW262 / RW262</strain>
    </source>
</reference>
<accession>F2IHR7</accession>
<name>F2IHR7_FLUTR</name>
<feature type="transmembrane region" description="Helical" evidence="1">
    <location>
        <begin position="33"/>
        <end position="52"/>
    </location>
</feature>
<dbReference type="STRING" id="755732.Fluta_2866"/>
<reference evidence="2 3" key="1">
    <citation type="journal article" date="2011" name="Stand. Genomic Sci.">
        <title>Complete genome sequence of the gliding freshwater bacterium Fluviicola taffensis type strain (RW262).</title>
        <authorList>
            <person name="Woyke T."/>
            <person name="Chertkov O."/>
            <person name="Lapidus A."/>
            <person name="Nolan M."/>
            <person name="Lucas S."/>
            <person name="Del Rio T.G."/>
            <person name="Tice H."/>
            <person name="Cheng J.F."/>
            <person name="Tapia R."/>
            <person name="Han C."/>
            <person name="Goodwin L."/>
            <person name="Pitluck S."/>
            <person name="Liolios K."/>
            <person name="Pagani I."/>
            <person name="Ivanova N."/>
            <person name="Huntemann M."/>
            <person name="Mavromatis K."/>
            <person name="Mikhailova N."/>
            <person name="Pati A."/>
            <person name="Chen A."/>
            <person name="Palaniappan K."/>
            <person name="Land M."/>
            <person name="Hauser L."/>
            <person name="Brambilla E.M."/>
            <person name="Rohde M."/>
            <person name="Mwirichia R."/>
            <person name="Sikorski J."/>
            <person name="Tindall B.J."/>
            <person name="Goker M."/>
            <person name="Bristow J."/>
            <person name="Eisen J.A."/>
            <person name="Markowitz V."/>
            <person name="Hugenholtz P."/>
            <person name="Klenk H.P."/>
            <person name="Kyrpides N.C."/>
        </authorList>
    </citation>
    <scope>NUCLEOTIDE SEQUENCE [LARGE SCALE GENOMIC DNA]</scope>
    <source>
        <strain evidence="3">DSM 16823 / RW262 / RW262</strain>
    </source>
</reference>
<dbReference type="EMBL" id="CP002542">
    <property type="protein sequence ID" value="AEA44845.1"/>
    <property type="molecule type" value="Genomic_DNA"/>
</dbReference>
<dbReference type="Proteomes" id="UP000007463">
    <property type="component" value="Chromosome"/>
</dbReference>
<keyword evidence="1" id="KW-0472">Membrane</keyword>
<feature type="transmembrane region" description="Helical" evidence="1">
    <location>
        <begin position="64"/>
        <end position="87"/>
    </location>
</feature>
<keyword evidence="1" id="KW-1133">Transmembrane helix</keyword>
<dbReference type="HOGENOM" id="CLU_2342645_0_0_10"/>
<dbReference type="KEGG" id="fte:Fluta_2866"/>
<evidence type="ECO:0000256" key="1">
    <source>
        <dbReference type="SAM" id="Phobius"/>
    </source>
</evidence>
<dbReference type="AlphaFoldDB" id="F2IHR7"/>
<organism evidence="2 3">
    <name type="scientific">Fluviicola taffensis (strain DSM 16823 / NCIMB 13979 / RW262)</name>
    <dbReference type="NCBI Taxonomy" id="755732"/>
    <lineage>
        <taxon>Bacteria</taxon>
        <taxon>Pseudomonadati</taxon>
        <taxon>Bacteroidota</taxon>
        <taxon>Flavobacteriia</taxon>
        <taxon>Flavobacteriales</taxon>
        <taxon>Crocinitomicaceae</taxon>
        <taxon>Fluviicola</taxon>
    </lineage>
</organism>
<dbReference type="eggNOG" id="ENOG50310XN">
    <property type="taxonomic scope" value="Bacteria"/>
</dbReference>
<gene>
    <name evidence="2" type="ordered locus">Fluta_2866</name>
</gene>
<keyword evidence="3" id="KW-1185">Reference proteome</keyword>
<keyword evidence="1" id="KW-0812">Transmembrane</keyword>
<evidence type="ECO:0000313" key="2">
    <source>
        <dbReference type="EMBL" id="AEA44845.1"/>
    </source>
</evidence>
<sequence>MNFTKLDLSDRIEFGLIHLHFKQMKERILKNWTLTRALFLVLGTIIIIQSILSQQWFGILFGSYFASMGLFSFGCAAGNCYGGSCAVETKKSSETQK</sequence>
<protein>
    <submittedName>
        <fullName evidence="2">Uncharacterized protein</fullName>
    </submittedName>
</protein>
<proteinExistence type="predicted"/>